<evidence type="ECO:0000256" key="1">
    <source>
        <dbReference type="ARBA" id="ARBA00004613"/>
    </source>
</evidence>
<accession>A0ABV9W6Q3</accession>
<keyword evidence="2" id="KW-0732">Signal</keyword>
<proteinExistence type="predicted"/>
<dbReference type="PANTHER" id="PTHR34216">
    <property type="match status" value="1"/>
</dbReference>
<name>A0ABV9W6Q3_9ACTN</name>
<dbReference type="InterPro" id="IPR051398">
    <property type="entry name" value="Polysacch_Deacetylase"/>
</dbReference>
<dbReference type="Pfam" id="PF01522">
    <property type="entry name" value="Polysacc_deac_1"/>
    <property type="match status" value="1"/>
</dbReference>
<dbReference type="Gene3D" id="3.20.20.370">
    <property type="entry name" value="Glycoside hydrolase/deacetylase"/>
    <property type="match status" value="1"/>
</dbReference>
<reference evidence="5" key="1">
    <citation type="journal article" date="2019" name="Int. J. Syst. Evol. Microbiol.">
        <title>The Global Catalogue of Microorganisms (GCM) 10K type strain sequencing project: providing services to taxonomists for standard genome sequencing and annotation.</title>
        <authorList>
            <consortium name="The Broad Institute Genomics Platform"/>
            <consortium name="The Broad Institute Genome Sequencing Center for Infectious Disease"/>
            <person name="Wu L."/>
            <person name="Ma J."/>
        </authorList>
    </citation>
    <scope>NUCLEOTIDE SEQUENCE [LARGE SCALE GENOMIC DNA]</scope>
    <source>
        <strain evidence="5">CGMCC 4.7152</strain>
    </source>
</reference>
<keyword evidence="4" id="KW-0378">Hydrolase</keyword>
<dbReference type="InterPro" id="IPR011330">
    <property type="entry name" value="Glyco_hydro/deAcase_b/a-brl"/>
</dbReference>
<evidence type="ECO:0000259" key="3">
    <source>
        <dbReference type="PROSITE" id="PS51677"/>
    </source>
</evidence>
<feature type="domain" description="NodB homology" evidence="3">
    <location>
        <begin position="60"/>
        <end position="234"/>
    </location>
</feature>
<dbReference type="Proteomes" id="UP001595912">
    <property type="component" value="Unassembled WGS sequence"/>
</dbReference>
<dbReference type="InterPro" id="IPR002509">
    <property type="entry name" value="NODB_dom"/>
</dbReference>
<gene>
    <name evidence="4" type="ORF">ACFPIJ_37950</name>
</gene>
<dbReference type="SUPFAM" id="SSF88713">
    <property type="entry name" value="Glycoside hydrolase/deacetylase"/>
    <property type="match status" value="1"/>
</dbReference>
<dbReference type="RefSeq" id="WP_380122715.1">
    <property type="nucleotide sequence ID" value="NZ_JBHSIU010000054.1"/>
</dbReference>
<evidence type="ECO:0000313" key="5">
    <source>
        <dbReference type="Proteomes" id="UP001595912"/>
    </source>
</evidence>
<evidence type="ECO:0000256" key="2">
    <source>
        <dbReference type="ARBA" id="ARBA00022729"/>
    </source>
</evidence>
<comment type="subcellular location">
    <subcellularLocation>
        <location evidence="1">Secreted</location>
    </subcellularLocation>
</comment>
<organism evidence="4 5">
    <name type="scientific">Dactylosporangium cerinum</name>
    <dbReference type="NCBI Taxonomy" id="1434730"/>
    <lineage>
        <taxon>Bacteria</taxon>
        <taxon>Bacillati</taxon>
        <taxon>Actinomycetota</taxon>
        <taxon>Actinomycetes</taxon>
        <taxon>Micromonosporales</taxon>
        <taxon>Micromonosporaceae</taxon>
        <taxon>Dactylosporangium</taxon>
    </lineage>
</organism>
<dbReference type="CDD" id="cd10918">
    <property type="entry name" value="CE4_NodB_like_5s_6s"/>
    <property type="match status" value="1"/>
</dbReference>
<keyword evidence="5" id="KW-1185">Reference proteome</keyword>
<dbReference type="EMBL" id="JBHSIU010000054">
    <property type="protein sequence ID" value="MFC5003594.1"/>
    <property type="molecule type" value="Genomic_DNA"/>
</dbReference>
<protein>
    <submittedName>
        <fullName evidence="4">Polysaccharide deacetylase family protein</fullName>
        <ecNumber evidence="4">3.-.-.-</ecNumber>
    </submittedName>
</protein>
<dbReference type="PROSITE" id="PS51677">
    <property type="entry name" value="NODB"/>
    <property type="match status" value="1"/>
</dbReference>
<dbReference type="PANTHER" id="PTHR34216:SF3">
    <property type="entry name" value="POLY-BETA-1,6-N-ACETYL-D-GLUCOSAMINE N-DEACETYLASE"/>
    <property type="match status" value="1"/>
</dbReference>
<comment type="caution">
    <text evidence="4">The sequence shown here is derived from an EMBL/GenBank/DDBJ whole genome shotgun (WGS) entry which is preliminary data.</text>
</comment>
<dbReference type="GO" id="GO:0016787">
    <property type="term" value="F:hydrolase activity"/>
    <property type="evidence" value="ECO:0007669"/>
    <property type="project" value="UniProtKB-KW"/>
</dbReference>
<evidence type="ECO:0000313" key="4">
    <source>
        <dbReference type="EMBL" id="MFC5003594.1"/>
    </source>
</evidence>
<sequence length="234" mass="25299">MRRDLVLMYHSVEQCDHDPFQVTVRPDRFAGQLRWLRRAGWRGVAMRDLLRARAAGTADRLVGLTFDDGYADFVTEVMPLLARHGFTATVFVLAGRLGGDNAWDRPGPRKALMTAADVRRAADAGLEIGSHGLLHRPLPAADPAALAAEVGTSRAALSALCGQDVPGFCYPYGQVGAREVAAVKAAGYEYACAVGRSTLDSRYAVPRVFVGDRDGPTRLAAKWLRHRITAGGAR</sequence>
<dbReference type="EC" id="3.-.-.-" evidence="4"/>